<evidence type="ECO:0000256" key="1">
    <source>
        <dbReference type="ARBA" id="ARBA00023015"/>
    </source>
</evidence>
<evidence type="ECO:0000259" key="6">
    <source>
        <dbReference type="PROSITE" id="PS50977"/>
    </source>
</evidence>
<dbReference type="GO" id="GO:0000976">
    <property type="term" value="F:transcription cis-regulatory region binding"/>
    <property type="evidence" value="ECO:0007669"/>
    <property type="project" value="TreeGrafter"/>
</dbReference>
<keyword evidence="1" id="KW-0805">Transcription regulation</keyword>
<dbReference type="Pfam" id="PF17932">
    <property type="entry name" value="TetR_C_24"/>
    <property type="match status" value="1"/>
</dbReference>
<dbReference type="PANTHER" id="PTHR30055">
    <property type="entry name" value="HTH-TYPE TRANSCRIPTIONAL REGULATOR RUTR"/>
    <property type="match status" value="1"/>
</dbReference>
<dbReference type="GO" id="GO:0045892">
    <property type="term" value="P:negative regulation of DNA-templated transcription"/>
    <property type="evidence" value="ECO:0007669"/>
    <property type="project" value="UniProtKB-ARBA"/>
</dbReference>
<dbReference type="SUPFAM" id="SSF46689">
    <property type="entry name" value="Homeodomain-like"/>
    <property type="match status" value="1"/>
</dbReference>
<dbReference type="FunFam" id="1.10.10.60:FF:000141">
    <property type="entry name" value="TetR family transcriptional regulator"/>
    <property type="match status" value="1"/>
</dbReference>
<dbReference type="InterPro" id="IPR041490">
    <property type="entry name" value="KstR2_TetR_C"/>
</dbReference>
<dbReference type="PROSITE" id="PS50977">
    <property type="entry name" value="HTH_TETR_2"/>
    <property type="match status" value="1"/>
</dbReference>
<dbReference type="Pfam" id="PF00440">
    <property type="entry name" value="TetR_N"/>
    <property type="match status" value="1"/>
</dbReference>
<dbReference type="InterPro" id="IPR001647">
    <property type="entry name" value="HTH_TetR"/>
</dbReference>
<dbReference type="EMBL" id="CP041765">
    <property type="protein sequence ID" value="QDQ96880.1"/>
    <property type="molecule type" value="Genomic_DNA"/>
</dbReference>
<evidence type="ECO:0000256" key="5">
    <source>
        <dbReference type="SAM" id="MobiDB-lite"/>
    </source>
</evidence>
<evidence type="ECO:0000256" key="2">
    <source>
        <dbReference type="ARBA" id="ARBA00023125"/>
    </source>
</evidence>
<dbReference type="KEGG" id="toy:FO059_05440"/>
<dbReference type="GO" id="GO:0003700">
    <property type="term" value="F:DNA-binding transcription factor activity"/>
    <property type="evidence" value="ECO:0007669"/>
    <property type="project" value="TreeGrafter"/>
</dbReference>
<dbReference type="RefSeq" id="WP_143907004.1">
    <property type="nucleotide sequence ID" value="NZ_CP041765.1"/>
</dbReference>
<organism evidence="7 8">
    <name type="scientific">Tomitella fengzijianii</name>
    <dbReference type="NCBI Taxonomy" id="2597660"/>
    <lineage>
        <taxon>Bacteria</taxon>
        <taxon>Bacillati</taxon>
        <taxon>Actinomycetota</taxon>
        <taxon>Actinomycetes</taxon>
        <taxon>Mycobacteriales</taxon>
        <taxon>Tomitella</taxon>
    </lineage>
</organism>
<dbReference type="PRINTS" id="PR00455">
    <property type="entry name" value="HTHTETR"/>
</dbReference>
<dbReference type="InterPro" id="IPR023772">
    <property type="entry name" value="DNA-bd_HTH_TetR-type_CS"/>
</dbReference>
<dbReference type="Gene3D" id="1.10.10.60">
    <property type="entry name" value="Homeodomain-like"/>
    <property type="match status" value="1"/>
</dbReference>
<evidence type="ECO:0000256" key="4">
    <source>
        <dbReference type="PROSITE-ProRule" id="PRU00335"/>
    </source>
</evidence>
<dbReference type="InterPro" id="IPR050109">
    <property type="entry name" value="HTH-type_TetR-like_transc_reg"/>
</dbReference>
<feature type="region of interest" description="Disordered" evidence="5">
    <location>
        <begin position="1"/>
        <end position="20"/>
    </location>
</feature>
<keyword evidence="3" id="KW-0804">Transcription</keyword>
<dbReference type="Gene3D" id="1.10.357.10">
    <property type="entry name" value="Tetracycline Repressor, domain 2"/>
    <property type="match status" value="1"/>
</dbReference>
<feature type="DNA-binding region" description="H-T-H motif" evidence="4">
    <location>
        <begin position="47"/>
        <end position="66"/>
    </location>
</feature>
<dbReference type="AlphaFoldDB" id="A0A516X1H2"/>
<evidence type="ECO:0000256" key="3">
    <source>
        <dbReference type="ARBA" id="ARBA00023163"/>
    </source>
</evidence>
<evidence type="ECO:0000313" key="7">
    <source>
        <dbReference type="EMBL" id="QDQ96880.1"/>
    </source>
</evidence>
<dbReference type="Proteomes" id="UP000317344">
    <property type="component" value="Chromosome"/>
</dbReference>
<accession>A0A516X1H2</accession>
<feature type="domain" description="HTH tetR-type" evidence="6">
    <location>
        <begin position="24"/>
        <end position="84"/>
    </location>
</feature>
<reference evidence="7 8" key="2">
    <citation type="submission" date="2019-07" db="EMBL/GenBank/DDBJ databases">
        <authorList>
            <person name="Huang Y."/>
        </authorList>
    </citation>
    <scope>NUCLEOTIDE SEQUENCE [LARGE SCALE GENOMIC DNA]</scope>
    <source>
        <strain evidence="7 8">HY188</strain>
    </source>
</reference>
<protein>
    <submittedName>
        <fullName evidence="7">TetR/AcrR family transcriptional regulator</fullName>
    </submittedName>
</protein>
<sequence length="214" mass="23056">MTGVEPESADTAAEGGTLRDRQKADRRLRLLDAAARLFADRGYGGVSMRDLGAAADVSGPAVYRHFASKQDVLVELLVGISERLLADGKAQVAMADGPEDALERLVAAHARFAVADEDLIRIQDRSLAVLAPEAERRVRRLQREYVELWASTLRELDAGLSVRDARFRAHAAFGLMNSTPHAPSVDAVGGDHAVRLLSAMALAALRAPLADWPV</sequence>
<keyword evidence="2 4" id="KW-0238">DNA-binding</keyword>
<dbReference type="InterPro" id="IPR009057">
    <property type="entry name" value="Homeodomain-like_sf"/>
</dbReference>
<gene>
    <name evidence="7" type="ORF">FO059_05440</name>
</gene>
<reference evidence="7 8" key="1">
    <citation type="submission" date="2019-07" db="EMBL/GenBank/DDBJ databases">
        <title>Tomitella cavernea sp. nov., an actinomycete isolated from soil.</title>
        <authorList>
            <person name="Cheng J."/>
        </authorList>
    </citation>
    <scope>NUCLEOTIDE SEQUENCE [LARGE SCALE GENOMIC DNA]</scope>
    <source>
        <strain evidence="7 8">HY188</strain>
    </source>
</reference>
<dbReference type="OrthoDB" id="9179041at2"/>
<dbReference type="SUPFAM" id="SSF48498">
    <property type="entry name" value="Tetracyclin repressor-like, C-terminal domain"/>
    <property type="match status" value="1"/>
</dbReference>
<dbReference type="PROSITE" id="PS01081">
    <property type="entry name" value="HTH_TETR_1"/>
    <property type="match status" value="1"/>
</dbReference>
<proteinExistence type="predicted"/>
<name>A0A516X1H2_9ACTN</name>
<evidence type="ECO:0000313" key="8">
    <source>
        <dbReference type="Proteomes" id="UP000317344"/>
    </source>
</evidence>
<dbReference type="InterPro" id="IPR036271">
    <property type="entry name" value="Tet_transcr_reg_TetR-rel_C_sf"/>
</dbReference>
<keyword evidence="8" id="KW-1185">Reference proteome</keyword>
<dbReference type="PANTHER" id="PTHR30055:SF237">
    <property type="entry name" value="TRANSCRIPTIONAL REPRESSOR MCE3R"/>
    <property type="match status" value="1"/>
</dbReference>